<sequence length="285" mass="32490">MKAKVLVFSNFKGGAGKTSTGALVAWELAHRGNKVLVVDFDSQQNMTDFFLRTKAELENQSSIETDNTVLTAIYENKSLKEVAIPITSNLDLVPTSMYFQKEYQSYLEVNYPLNIDSQEKARKAELNRVKSLKPKIDKVRPLYDYIFLDVPPSISSPNDTVFYACDDVIIVLQTQERSFSGAQNFIKYLQDFIIDDMDGDVGVLGVIPVLSKKNGQVDETILADATSLFDESNMFKTRIYLQERIKRMDMTGITDHDIWDKRVHKTFAAVTDEIIQRLKDEEKDE</sequence>
<dbReference type="SUPFAM" id="SSF52540">
    <property type="entry name" value="P-loop containing nucleoside triphosphate hydrolases"/>
    <property type="match status" value="1"/>
</dbReference>
<dbReference type="Pfam" id="PF13614">
    <property type="entry name" value="AAA_31"/>
    <property type="match status" value="1"/>
</dbReference>
<dbReference type="Gene3D" id="3.40.50.300">
    <property type="entry name" value="P-loop containing nucleotide triphosphate hydrolases"/>
    <property type="match status" value="1"/>
</dbReference>
<reference evidence="2 3" key="1">
    <citation type="submission" date="2019-11" db="EMBL/GenBank/DDBJ databases">
        <title>Gastrointestinal microbiota of Peromyscus leucopus.</title>
        <authorList>
            <person name="Milovic A."/>
            <person name="Bassam K."/>
            <person name="Barbour A.G."/>
        </authorList>
    </citation>
    <scope>NUCLEOTIDE SEQUENCE [LARGE SCALE GENOMIC DNA]</scope>
    <source>
        <strain evidence="2 3">LL8</strain>
    </source>
</reference>
<comment type="caution">
    <text evidence="2">The sequence shown here is derived from an EMBL/GenBank/DDBJ whole genome shotgun (WGS) entry which is preliminary data.</text>
</comment>
<protein>
    <submittedName>
        <fullName evidence="2">AAA family ATPase</fullName>
    </submittedName>
</protein>
<accession>A0A9X5ALV5</accession>
<organism evidence="2 3">
    <name type="scientific">Lactobacillus johnsonii</name>
    <dbReference type="NCBI Taxonomy" id="33959"/>
    <lineage>
        <taxon>Bacteria</taxon>
        <taxon>Bacillati</taxon>
        <taxon>Bacillota</taxon>
        <taxon>Bacilli</taxon>
        <taxon>Lactobacillales</taxon>
        <taxon>Lactobacillaceae</taxon>
        <taxon>Lactobacillus</taxon>
    </lineage>
</organism>
<dbReference type="EMBL" id="WKKC01000021">
    <property type="protein sequence ID" value="MTE03650.1"/>
    <property type="molecule type" value="Genomic_DNA"/>
</dbReference>
<evidence type="ECO:0000313" key="2">
    <source>
        <dbReference type="EMBL" id="MTE03650.1"/>
    </source>
</evidence>
<dbReference type="InterPro" id="IPR025669">
    <property type="entry name" value="AAA_dom"/>
</dbReference>
<proteinExistence type="predicted"/>
<evidence type="ECO:0000259" key="1">
    <source>
        <dbReference type="Pfam" id="PF13614"/>
    </source>
</evidence>
<dbReference type="PANTHER" id="PTHR13696">
    <property type="entry name" value="P-LOOP CONTAINING NUCLEOSIDE TRIPHOSPHATE HYDROLASE"/>
    <property type="match status" value="1"/>
</dbReference>
<dbReference type="CDD" id="cd02042">
    <property type="entry name" value="ParAB_family"/>
    <property type="match status" value="1"/>
</dbReference>
<dbReference type="PANTHER" id="PTHR13696:SF99">
    <property type="entry name" value="COBYRINIC ACID AC-DIAMIDE SYNTHASE"/>
    <property type="match status" value="1"/>
</dbReference>
<dbReference type="InterPro" id="IPR050678">
    <property type="entry name" value="DNA_Partitioning_ATPase"/>
</dbReference>
<dbReference type="InterPro" id="IPR027417">
    <property type="entry name" value="P-loop_NTPase"/>
</dbReference>
<dbReference type="RefSeq" id="WP_155692819.1">
    <property type="nucleotide sequence ID" value="NZ_WKKC01000021.1"/>
</dbReference>
<gene>
    <name evidence="2" type="ORF">GJU95_07700</name>
</gene>
<feature type="domain" description="AAA" evidence="1">
    <location>
        <begin position="4"/>
        <end position="192"/>
    </location>
</feature>
<dbReference type="AlphaFoldDB" id="A0A9X5ALV5"/>
<evidence type="ECO:0000313" key="3">
    <source>
        <dbReference type="Proteomes" id="UP000488295"/>
    </source>
</evidence>
<dbReference type="Proteomes" id="UP000488295">
    <property type="component" value="Unassembled WGS sequence"/>
</dbReference>
<name>A0A9X5ALV5_LACJH</name>